<sequence length="237" mass="26932">MKKKENLNEILGILGGMGPLATAEFYQKIINKTDARIDQDHLDIFISSLASTPDRTQYILNNGPSPVEKLVECAKKLEHIGATYIAMPCNTSHFFYNDVIKHISIPFLNMIEETAKHIKKNRPTKNILLLATKGTIFGNVYKDTFIKYDLKLNVPDYINQNITSEIIDTVKRGNLKNLSRYSDFFLDLERQYLIILGCTELSVAKDFLSIQGGFIDPLEVLVESVLKFANKKIKETK</sequence>
<dbReference type="EMBL" id="CP058559">
    <property type="protein sequence ID" value="QNO16243.1"/>
    <property type="molecule type" value="Genomic_DNA"/>
</dbReference>
<dbReference type="NCBIfam" id="TIGR00035">
    <property type="entry name" value="asp_race"/>
    <property type="match status" value="1"/>
</dbReference>
<accession>A0A7G9WC31</accession>
<evidence type="ECO:0000313" key="4">
    <source>
        <dbReference type="Proteomes" id="UP000516160"/>
    </source>
</evidence>
<dbReference type="InterPro" id="IPR001920">
    <property type="entry name" value="Asp/Glu_race"/>
</dbReference>
<dbReference type="KEGG" id="acae:HYG86_16425"/>
<dbReference type="RefSeq" id="WP_213166636.1">
    <property type="nucleotide sequence ID" value="NZ_CP058559.1"/>
</dbReference>
<evidence type="ECO:0000313" key="3">
    <source>
        <dbReference type="EMBL" id="QNO16243.1"/>
    </source>
</evidence>
<gene>
    <name evidence="3" type="ORF">HYG86_16425</name>
</gene>
<keyword evidence="2" id="KW-0413">Isomerase</keyword>
<dbReference type="AlphaFoldDB" id="A0A7G9WC31"/>
<dbReference type="Pfam" id="PF01177">
    <property type="entry name" value="Asp_Glu_race"/>
    <property type="match status" value="1"/>
</dbReference>
<dbReference type="Proteomes" id="UP000516160">
    <property type="component" value="Chromosome"/>
</dbReference>
<dbReference type="PANTHER" id="PTHR21198:SF7">
    <property type="entry name" value="ASPARTATE-GLUTAMATE RACEMASE FAMILY"/>
    <property type="match status" value="1"/>
</dbReference>
<name>A0A7G9WC31_ALKCA</name>
<keyword evidence="4" id="KW-1185">Reference proteome</keyword>
<dbReference type="InterPro" id="IPR015942">
    <property type="entry name" value="Asp/Glu/hydantoin_racemase"/>
</dbReference>
<protein>
    <submittedName>
        <fullName evidence="3">Aspartate/glutamate racemase family protein</fullName>
    </submittedName>
</protein>
<dbReference type="SUPFAM" id="SSF53681">
    <property type="entry name" value="Aspartate/glutamate racemase"/>
    <property type="match status" value="2"/>
</dbReference>
<evidence type="ECO:0000256" key="1">
    <source>
        <dbReference type="ARBA" id="ARBA00007847"/>
    </source>
</evidence>
<proteinExistence type="inferred from homology"/>
<comment type="similarity">
    <text evidence="1">Belongs to the aspartate/glutamate racemases family.</text>
</comment>
<evidence type="ECO:0000256" key="2">
    <source>
        <dbReference type="ARBA" id="ARBA00023235"/>
    </source>
</evidence>
<dbReference type="Gene3D" id="3.40.50.1860">
    <property type="match status" value="2"/>
</dbReference>
<dbReference type="InterPro" id="IPR004380">
    <property type="entry name" value="Asp_race"/>
</dbReference>
<dbReference type="GO" id="GO:0047661">
    <property type="term" value="F:amino-acid racemase activity"/>
    <property type="evidence" value="ECO:0007669"/>
    <property type="project" value="InterPro"/>
</dbReference>
<dbReference type="PANTHER" id="PTHR21198">
    <property type="entry name" value="GLUTAMATE RACEMASE"/>
    <property type="match status" value="1"/>
</dbReference>
<organism evidence="3 4">
    <name type="scientific">Alkalicella caledoniensis</name>
    <dbReference type="NCBI Taxonomy" id="2731377"/>
    <lineage>
        <taxon>Bacteria</taxon>
        <taxon>Bacillati</taxon>
        <taxon>Bacillota</taxon>
        <taxon>Clostridia</taxon>
        <taxon>Eubacteriales</taxon>
        <taxon>Proteinivoracaceae</taxon>
        <taxon>Alkalicella</taxon>
    </lineage>
</organism>
<reference evidence="3 4" key="1">
    <citation type="submission" date="2020-07" db="EMBL/GenBank/DDBJ databases">
        <title>Alkalicella. sp. LB2 genome.</title>
        <authorList>
            <person name="Postec A."/>
            <person name="Quemeneur M."/>
        </authorList>
    </citation>
    <scope>NUCLEOTIDE SEQUENCE [LARGE SCALE GENOMIC DNA]</scope>
    <source>
        <strain evidence="3 4">LB2</strain>
    </source>
</reference>